<gene>
    <name evidence="1" type="ORF">HZS54_12175</name>
</gene>
<protein>
    <submittedName>
        <fullName evidence="1">Uncharacterized protein</fullName>
    </submittedName>
</protein>
<dbReference type="Proteomes" id="UP000509346">
    <property type="component" value="Chromosome"/>
</dbReference>
<proteinExistence type="predicted"/>
<name>A0A7D5P712_9EURY</name>
<dbReference type="GeneID" id="56083358"/>
<keyword evidence="2" id="KW-1185">Reference proteome</keyword>
<dbReference type="RefSeq" id="WP_179922791.1">
    <property type="nucleotide sequence ID" value="NZ_CP058909.1"/>
</dbReference>
<dbReference type="EMBL" id="CP058909">
    <property type="protein sequence ID" value="QLH82323.1"/>
    <property type="molecule type" value="Genomic_DNA"/>
</dbReference>
<accession>A0A7D5P712</accession>
<dbReference type="OrthoDB" id="384862at2157"/>
<organism evidence="1 2">
    <name type="scientific">Halosimplex pelagicum</name>
    <dbReference type="NCBI Taxonomy" id="869886"/>
    <lineage>
        <taxon>Archaea</taxon>
        <taxon>Methanobacteriati</taxon>
        <taxon>Methanobacteriota</taxon>
        <taxon>Stenosarchaea group</taxon>
        <taxon>Halobacteria</taxon>
        <taxon>Halobacteriales</taxon>
        <taxon>Haloarculaceae</taxon>
        <taxon>Halosimplex</taxon>
    </lineage>
</organism>
<dbReference type="AlphaFoldDB" id="A0A7D5P712"/>
<sequence>MTSDTAQTDTTLEQFELAGKPTDISEVEETADADVVEAFNQIKRFKSQVQLNGRDRALLVGRSTGRNPSGYRLYHRPEAEGVAGFAGTLLHKRSFQRDRDDEHTVAFNPAGSEPSEETIVEPIRRLNTEEHTRTERLDGVLNEIRTALTDSDWIENGRADTSYGEWIQAVNELADFINDLEDRPEQFPTRAVMESKIMHGIARYPLNAEDLLAQTSDCLRENLDGGLFEASPEAFRTLLLRYAEQKGVK</sequence>
<evidence type="ECO:0000313" key="2">
    <source>
        <dbReference type="Proteomes" id="UP000509346"/>
    </source>
</evidence>
<evidence type="ECO:0000313" key="1">
    <source>
        <dbReference type="EMBL" id="QLH82323.1"/>
    </source>
</evidence>
<dbReference type="KEGG" id="hpel:HZS54_12175"/>
<reference evidence="1 2" key="1">
    <citation type="submission" date="2020-07" db="EMBL/GenBank/DDBJ databases">
        <title>Halosimplex litoreum sp. nov. and Halosimplex rubrum sp. nov., isolated from different salt environments.</title>
        <authorList>
            <person name="Cui H."/>
        </authorList>
    </citation>
    <scope>NUCLEOTIDE SEQUENCE [LARGE SCALE GENOMIC DNA]</scope>
    <source>
        <strain evidence="1 2">R2</strain>
    </source>
</reference>